<dbReference type="SMART" id="SM00131">
    <property type="entry name" value="KU"/>
    <property type="match status" value="1"/>
</dbReference>
<keyword evidence="3" id="KW-1015">Disulfide bond</keyword>
<evidence type="ECO:0000256" key="2">
    <source>
        <dbReference type="ARBA" id="ARBA00022900"/>
    </source>
</evidence>
<dbReference type="AlphaFoldDB" id="A0A0Q9WQJ6"/>
<feature type="chain" id="PRO_5006387003" description="BPTI/Kunitz inhibitor domain-containing protein" evidence="4">
    <location>
        <begin position="20"/>
        <end position="82"/>
    </location>
</feature>
<dbReference type="PANTHER" id="PTHR10083">
    <property type="entry name" value="KUNITZ-TYPE PROTEASE INHIBITOR-RELATED"/>
    <property type="match status" value="1"/>
</dbReference>
<dbReference type="KEGG" id="dwi:26529382"/>
<dbReference type="InParanoid" id="A0A0Q9WQJ6"/>
<organism evidence="6 7">
    <name type="scientific">Drosophila willistoni</name>
    <name type="common">Fruit fly</name>
    <dbReference type="NCBI Taxonomy" id="7260"/>
    <lineage>
        <taxon>Eukaryota</taxon>
        <taxon>Metazoa</taxon>
        <taxon>Ecdysozoa</taxon>
        <taxon>Arthropoda</taxon>
        <taxon>Hexapoda</taxon>
        <taxon>Insecta</taxon>
        <taxon>Pterygota</taxon>
        <taxon>Neoptera</taxon>
        <taxon>Endopterygota</taxon>
        <taxon>Diptera</taxon>
        <taxon>Brachycera</taxon>
        <taxon>Muscomorpha</taxon>
        <taxon>Ephydroidea</taxon>
        <taxon>Drosophilidae</taxon>
        <taxon>Drosophila</taxon>
        <taxon>Sophophora</taxon>
    </lineage>
</organism>
<evidence type="ECO:0000256" key="4">
    <source>
        <dbReference type="SAM" id="SignalP"/>
    </source>
</evidence>
<keyword evidence="4" id="KW-0732">Signal</keyword>
<feature type="signal peptide" evidence="4">
    <location>
        <begin position="1"/>
        <end position="19"/>
    </location>
</feature>
<dbReference type="GO" id="GO:0005615">
    <property type="term" value="C:extracellular space"/>
    <property type="evidence" value="ECO:0007669"/>
    <property type="project" value="TreeGrafter"/>
</dbReference>
<dbReference type="EMBL" id="CH963857">
    <property type="protein sequence ID" value="KRF98458.1"/>
    <property type="molecule type" value="Genomic_DNA"/>
</dbReference>
<keyword evidence="2" id="KW-0722">Serine protease inhibitor</keyword>
<name>A0A0Q9WQJ6_DROWI</name>
<reference evidence="6 7" key="1">
    <citation type="journal article" date="2007" name="Nature">
        <title>Evolution of genes and genomes on the Drosophila phylogeny.</title>
        <authorList>
            <consortium name="Drosophila 12 Genomes Consortium"/>
            <person name="Clark A.G."/>
            <person name="Eisen M.B."/>
            <person name="Smith D.R."/>
            <person name="Bergman C.M."/>
            <person name="Oliver B."/>
            <person name="Markow T.A."/>
            <person name="Kaufman T.C."/>
            <person name="Kellis M."/>
            <person name="Gelbart W."/>
            <person name="Iyer V.N."/>
            <person name="Pollard D.A."/>
            <person name="Sackton T.B."/>
            <person name="Larracuente A.M."/>
            <person name="Singh N.D."/>
            <person name="Abad J.P."/>
            <person name="Abt D.N."/>
            <person name="Adryan B."/>
            <person name="Aguade M."/>
            <person name="Akashi H."/>
            <person name="Anderson W.W."/>
            <person name="Aquadro C.F."/>
            <person name="Ardell D.H."/>
            <person name="Arguello R."/>
            <person name="Artieri C.G."/>
            <person name="Barbash D.A."/>
            <person name="Barker D."/>
            <person name="Barsanti P."/>
            <person name="Batterham P."/>
            <person name="Batzoglou S."/>
            <person name="Begun D."/>
            <person name="Bhutkar A."/>
            <person name="Blanco E."/>
            <person name="Bosak S.A."/>
            <person name="Bradley R.K."/>
            <person name="Brand A.D."/>
            <person name="Brent M.R."/>
            <person name="Brooks A.N."/>
            <person name="Brown R.H."/>
            <person name="Butlin R.K."/>
            <person name="Caggese C."/>
            <person name="Calvi B.R."/>
            <person name="Bernardo de Carvalho A."/>
            <person name="Caspi A."/>
            <person name="Castrezana S."/>
            <person name="Celniker S.E."/>
            <person name="Chang J.L."/>
            <person name="Chapple C."/>
            <person name="Chatterji S."/>
            <person name="Chinwalla A."/>
            <person name="Civetta A."/>
            <person name="Clifton S.W."/>
            <person name="Comeron J.M."/>
            <person name="Costello J.C."/>
            <person name="Coyne J.A."/>
            <person name="Daub J."/>
            <person name="David R.G."/>
            <person name="Delcher A.L."/>
            <person name="Delehaunty K."/>
            <person name="Do C.B."/>
            <person name="Ebling H."/>
            <person name="Edwards K."/>
            <person name="Eickbush T."/>
            <person name="Evans J.D."/>
            <person name="Filipski A."/>
            <person name="Findeiss S."/>
            <person name="Freyhult E."/>
            <person name="Fulton L."/>
            <person name="Fulton R."/>
            <person name="Garcia A.C."/>
            <person name="Gardiner A."/>
            <person name="Garfield D.A."/>
            <person name="Garvin B.E."/>
            <person name="Gibson G."/>
            <person name="Gilbert D."/>
            <person name="Gnerre S."/>
            <person name="Godfrey J."/>
            <person name="Good R."/>
            <person name="Gotea V."/>
            <person name="Gravely B."/>
            <person name="Greenberg A.J."/>
            <person name="Griffiths-Jones S."/>
            <person name="Gross S."/>
            <person name="Guigo R."/>
            <person name="Gustafson E.A."/>
            <person name="Haerty W."/>
            <person name="Hahn M.W."/>
            <person name="Halligan D.L."/>
            <person name="Halpern A.L."/>
            <person name="Halter G.M."/>
            <person name="Han M.V."/>
            <person name="Heger A."/>
            <person name="Hillier L."/>
            <person name="Hinrichs A.S."/>
            <person name="Holmes I."/>
            <person name="Hoskins R.A."/>
            <person name="Hubisz M.J."/>
            <person name="Hultmark D."/>
            <person name="Huntley M.A."/>
            <person name="Jaffe D.B."/>
            <person name="Jagadeeshan S."/>
            <person name="Jeck W.R."/>
            <person name="Johnson J."/>
            <person name="Jones C.D."/>
            <person name="Jordan W.C."/>
            <person name="Karpen G.H."/>
            <person name="Kataoka E."/>
            <person name="Keightley P.D."/>
            <person name="Kheradpour P."/>
            <person name="Kirkness E.F."/>
            <person name="Koerich L.B."/>
            <person name="Kristiansen K."/>
            <person name="Kudrna D."/>
            <person name="Kulathinal R.J."/>
            <person name="Kumar S."/>
            <person name="Kwok R."/>
            <person name="Lander E."/>
            <person name="Langley C.H."/>
            <person name="Lapoint R."/>
            <person name="Lazzaro B.P."/>
            <person name="Lee S.J."/>
            <person name="Levesque L."/>
            <person name="Li R."/>
            <person name="Lin C.F."/>
            <person name="Lin M.F."/>
            <person name="Lindblad-Toh K."/>
            <person name="Llopart A."/>
            <person name="Long M."/>
            <person name="Low L."/>
            <person name="Lozovsky E."/>
            <person name="Lu J."/>
            <person name="Luo M."/>
            <person name="Machado C.A."/>
            <person name="Makalowski W."/>
            <person name="Marzo M."/>
            <person name="Matsuda M."/>
            <person name="Matzkin L."/>
            <person name="McAllister B."/>
            <person name="McBride C.S."/>
            <person name="McKernan B."/>
            <person name="McKernan K."/>
            <person name="Mendez-Lago M."/>
            <person name="Minx P."/>
            <person name="Mollenhauer M.U."/>
            <person name="Montooth K."/>
            <person name="Mount S.M."/>
            <person name="Mu X."/>
            <person name="Myers E."/>
            <person name="Negre B."/>
            <person name="Newfeld S."/>
            <person name="Nielsen R."/>
            <person name="Noor M.A."/>
            <person name="O'Grady P."/>
            <person name="Pachter L."/>
            <person name="Papaceit M."/>
            <person name="Parisi M.J."/>
            <person name="Parisi M."/>
            <person name="Parts L."/>
            <person name="Pedersen J.S."/>
            <person name="Pesole G."/>
            <person name="Phillippy A.M."/>
            <person name="Ponting C.P."/>
            <person name="Pop M."/>
            <person name="Porcelli D."/>
            <person name="Powell J.R."/>
            <person name="Prohaska S."/>
            <person name="Pruitt K."/>
            <person name="Puig M."/>
            <person name="Quesneville H."/>
            <person name="Ram K.R."/>
            <person name="Rand D."/>
            <person name="Rasmussen M.D."/>
            <person name="Reed L.K."/>
            <person name="Reenan R."/>
            <person name="Reily A."/>
            <person name="Remington K.A."/>
            <person name="Rieger T.T."/>
            <person name="Ritchie M.G."/>
            <person name="Robin C."/>
            <person name="Rogers Y.H."/>
            <person name="Rohde C."/>
            <person name="Rozas J."/>
            <person name="Rubenfield M.J."/>
            <person name="Ruiz A."/>
            <person name="Russo S."/>
            <person name="Salzberg S.L."/>
            <person name="Sanchez-Gracia A."/>
            <person name="Saranga D.J."/>
            <person name="Sato H."/>
            <person name="Schaeffer S.W."/>
            <person name="Schatz M.C."/>
            <person name="Schlenke T."/>
            <person name="Schwartz R."/>
            <person name="Segarra C."/>
            <person name="Singh R.S."/>
            <person name="Sirot L."/>
            <person name="Sirota M."/>
            <person name="Sisneros N.B."/>
            <person name="Smith C.D."/>
            <person name="Smith T.F."/>
            <person name="Spieth J."/>
            <person name="Stage D.E."/>
            <person name="Stark A."/>
            <person name="Stephan W."/>
            <person name="Strausberg R.L."/>
            <person name="Strempel S."/>
            <person name="Sturgill D."/>
            <person name="Sutton G."/>
            <person name="Sutton G.G."/>
            <person name="Tao W."/>
            <person name="Teichmann S."/>
            <person name="Tobari Y.N."/>
            <person name="Tomimura Y."/>
            <person name="Tsolas J.M."/>
            <person name="Valente V.L."/>
            <person name="Venter E."/>
            <person name="Venter J.C."/>
            <person name="Vicario S."/>
            <person name="Vieira F.G."/>
            <person name="Vilella A.J."/>
            <person name="Villasante A."/>
            <person name="Walenz B."/>
            <person name="Wang J."/>
            <person name="Wasserman M."/>
            <person name="Watts T."/>
            <person name="Wilson D."/>
            <person name="Wilson R.K."/>
            <person name="Wing R.A."/>
            <person name="Wolfner M.F."/>
            <person name="Wong A."/>
            <person name="Wong G.K."/>
            <person name="Wu C.I."/>
            <person name="Wu G."/>
            <person name="Yamamoto D."/>
            <person name="Yang H.P."/>
            <person name="Yang S.P."/>
            <person name="Yorke J.A."/>
            <person name="Yoshida K."/>
            <person name="Zdobnov E."/>
            <person name="Zhang P."/>
            <person name="Zhang Y."/>
            <person name="Zimin A.V."/>
            <person name="Baldwin J."/>
            <person name="Abdouelleil A."/>
            <person name="Abdulkadir J."/>
            <person name="Abebe A."/>
            <person name="Abera B."/>
            <person name="Abreu J."/>
            <person name="Acer S.C."/>
            <person name="Aftuck L."/>
            <person name="Alexander A."/>
            <person name="An P."/>
            <person name="Anderson E."/>
            <person name="Anderson S."/>
            <person name="Arachi H."/>
            <person name="Azer M."/>
            <person name="Bachantsang P."/>
            <person name="Barry A."/>
            <person name="Bayul T."/>
            <person name="Berlin A."/>
            <person name="Bessette D."/>
            <person name="Bloom T."/>
            <person name="Blye J."/>
            <person name="Boguslavskiy L."/>
            <person name="Bonnet C."/>
            <person name="Boukhgalter B."/>
            <person name="Bourzgui I."/>
            <person name="Brown A."/>
            <person name="Cahill P."/>
            <person name="Channer S."/>
            <person name="Cheshatsang Y."/>
            <person name="Chuda L."/>
            <person name="Citroen M."/>
            <person name="Collymore A."/>
            <person name="Cooke P."/>
            <person name="Costello M."/>
            <person name="D'Aco K."/>
            <person name="Daza R."/>
            <person name="De Haan G."/>
            <person name="DeGray S."/>
            <person name="DeMaso C."/>
            <person name="Dhargay N."/>
            <person name="Dooley K."/>
            <person name="Dooley E."/>
            <person name="Doricent M."/>
            <person name="Dorje P."/>
            <person name="Dorjee K."/>
            <person name="Dupes A."/>
            <person name="Elong R."/>
            <person name="Falk J."/>
            <person name="Farina A."/>
            <person name="Faro S."/>
            <person name="Ferguson D."/>
            <person name="Fisher S."/>
            <person name="Foley C.D."/>
            <person name="Franke A."/>
            <person name="Friedrich D."/>
            <person name="Gadbois L."/>
            <person name="Gearin G."/>
            <person name="Gearin C.R."/>
            <person name="Giannoukos G."/>
            <person name="Goode T."/>
            <person name="Graham J."/>
            <person name="Grandbois E."/>
            <person name="Grewal S."/>
            <person name="Gyaltsen K."/>
            <person name="Hafez N."/>
            <person name="Hagos B."/>
            <person name="Hall J."/>
            <person name="Henson C."/>
            <person name="Hollinger A."/>
            <person name="Honan T."/>
            <person name="Huard M.D."/>
            <person name="Hughes L."/>
            <person name="Hurhula B."/>
            <person name="Husby M.E."/>
            <person name="Kamat A."/>
            <person name="Kanga B."/>
            <person name="Kashin S."/>
            <person name="Khazanovich D."/>
            <person name="Kisner P."/>
            <person name="Lance K."/>
            <person name="Lara M."/>
            <person name="Lee W."/>
            <person name="Lennon N."/>
            <person name="Letendre F."/>
            <person name="LeVine R."/>
            <person name="Lipovsky A."/>
            <person name="Liu X."/>
            <person name="Liu J."/>
            <person name="Liu S."/>
            <person name="Lokyitsang T."/>
            <person name="Lokyitsang Y."/>
            <person name="Lubonja R."/>
            <person name="Lui A."/>
            <person name="MacDonald P."/>
            <person name="Magnisalis V."/>
            <person name="Maru K."/>
            <person name="Matthews C."/>
            <person name="McCusker W."/>
            <person name="McDonough S."/>
            <person name="Mehta T."/>
            <person name="Meldrim J."/>
            <person name="Meneus L."/>
            <person name="Mihai O."/>
            <person name="Mihalev A."/>
            <person name="Mihova T."/>
            <person name="Mittelman R."/>
            <person name="Mlenga V."/>
            <person name="Montmayeur A."/>
            <person name="Mulrain L."/>
            <person name="Navidi A."/>
            <person name="Naylor J."/>
            <person name="Negash T."/>
            <person name="Nguyen T."/>
            <person name="Nguyen N."/>
            <person name="Nicol R."/>
            <person name="Norbu C."/>
            <person name="Norbu N."/>
            <person name="Novod N."/>
            <person name="O'Neill B."/>
            <person name="Osman S."/>
            <person name="Markiewicz E."/>
            <person name="Oyono O.L."/>
            <person name="Patti C."/>
            <person name="Phunkhang P."/>
            <person name="Pierre F."/>
            <person name="Priest M."/>
            <person name="Raghuraman S."/>
            <person name="Rege F."/>
            <person name="Reyes R."/>
            <person name="Rise C."/>
            <person name="Rogov P."/>
            <person name="Ross K."/>
            <person name="Ryan E."/>
            <person name="Settipalli S."/>
            <person name="Shea T."/>
            <person name="Sherpa N."/>
            <person name="Shi L."/>
            <person name="Shih D."/>
            <person name="Sparrow T."/>
            <person name="Spaulding J."/>
            <person name="Stalker J."/>
            <person name="Stange-Thomann N."/>
            <person name="Stavropoulos S."/>
            <person name="Stone C."/>
            <person name="Strader C."/>
            <person name="Tesfaye S."/>
            <person name="Thomson T."/>
            <person name="Thoulutsang Y."/>
            <person name="Thoulutsang D."/>
            <person name="Topham K."/>
            <person name="Topping I."/>
            <person name="Tsamla T."/>
            <person name="Vassiliev H."/>
            <person name="Vo A."/>
            <person name="Wangchuk T."/>
            <person name="Wangdi T."/>
            <person name="Weiand M."/>
            <person name="Wilkinson J."/>
            <person name="Wilson A."/>
            <person name="Yadav S."/>
            <person name="Young G."/>
            <person name="Yu Q."/>
            <person name="Zembek L."/>
            <person name="Zhong D."/>
            <person name="Zimmer A."/>
            <person name="Zwirko Z."/>
            <person name="Jaffe D.B."/>
            <person name="Alvarez P."/>
            <person name="Brockman W."/>
            <person name="Butler J."/>
            <person name="Chin C."/>
            <person name="Gnerre S."/>
            <person name="Grabherr M."/>
            <person name="Kleber M."/>
            <person name="Mauceli E."/>
            <person name="MacCallum I."/>
        </authorList>
    </citation>
    <scope>NUCLEOTIDE SEQUENCE [LARGE SCALE GENOMIC DNA]</scope>
    <source>
        <strain evidence="7">Tucson 14030-0811.24</strain>
    </source>
</reference>
<evidence type="ECO:0000259" key="5">
    <source>
        <dbReference type="PROSITE" id="PS50279"/>
    </source>
</evidence>
<sequence>MKFLIIFCSVCALFGLNYAAKNRICNQPPGRMGGPVVLCYAHFPSWSYYESSNDCRRFYYGGCGGNDNRFESKEQCEEKCKV</sequence>
<dbReference type="InterPro" id="IPR002223">
    <property type="entry name" value="Kunitz_BPTI"/>
</dbReference>
<proteinExistence type="predicted"/>
<dbReference type="InterPro" id="IPR050098">
    <property type="entry name" value="TFPI/VKTCI-like"/>
</dbReference>
<keyword evidence="7" id="KW-1185">Reference proteome</keyword>
<dbReference type="SUPFAM" id="SSF57362">
    <property type="entry name" value="BPTI-like"/>
    <property type="match status" value="1"/>
</dbReference>
<dbReference type="PANTHER" id="PTHR10083:SF374">
    <property type="entry name" value="BPTI_KUNITZ INHIBITOR DOMAIN-CONTAINING PROTEIN"/>
    <property type="match status" value="1"/>
</dbReference>
<dbReference type="OrthoDB" id="4473401at2759"/>
<evidence type="ECO:0000256" key="3">
    <source>
        <dbReference type="ARBA" id="ARBA00023157"/>
    </source>
</evidence>
<feature type="domain" description="BPTI/Kunitz inhibitor" evidence="5">
    <location>
        <begin position="25"/>
        <end position="80"/>
    </location>
</feature>
<dbReference type="Pfam" id="PF00014">
    <property type="entry name" value="Kunitz_BPTI"/>
    <property type="match status" value="1"/>
</dbReference>
<dbReference type="Gene3D" id="4.10.410.10">
    <property type="entry name" value="Pancreatic trypsin inhibitor Kunitz domain"/>
    <property type="match status" value="1"/>
</dbReference>
<evidence type="ECO:0000313" key="6">
    <source>
        <dbReference type="EMBL" id="KRF98458.1"/>
    </source>
</evidence>
<dbReference type="PROSITE" id="PS00280">
    <property type="entry name" value="BPTI_KUNITZ_1"/>
    <property type="match status" value="1"/>
</dbReference>
<evidence type="ECO:0000313" key="7">
    <source>
        <dbReference type="Proteomes" id="UP000007798"/>
    </source>
</evidence>
<evidence type="ECO:0000256" key="1">
    <source>
        <dbReference type="ARBA" id="ARBA00022690"/>
    </source>
</evidence>
<dbReference type="PRINTS" id="PR00759">
    <property type="entry name" value="BASICPTASE"/>
</dbReference>
<gene>
    <name evidence="6" type="primary">Dwil\GK27380</name>
    <name evidence="6" type="ORF">Dwil_GK27380</name>
</gene>
<dbReference type="InterPro" id="IPR036880">
    <property type="entry name" value="Kunitz_BPTI_sf"/>
</dbReference>
<keyword evidence="1" id="KW-0646">Protease inhibitor</keyword>
<dbReference type="Proteomes" id="UP000007798">
    <property type="component" value="Unassembled WGS sequence"/>
</dbReference>
<accession>A0A0Q9WQJ6</accession>
<protein>
    <recommendedName>
        <fullName evidence="5">BPTI/Kunitz inhibitor domain-containing protein</fullName>
    </recommendedName>
</protein>
<dbReference type="PROSITE" id="PS50279">
    <property type="entry name" value="BPTI_KUNITZ_2"/>
    <property type="match status" value="1"/>
</dbReference>
<dbReference type="SMR" id="A0A0Q9WQJ6"/>
<dbReference type="GO" id="GO:0004867">
    <property type="term" value="F:serine-type endopeptidase inhibitor activity"/>
    <property type="evidence" value="ECO:0007669"/>
    <property type="project" value="UniProtKB-KW"/>
</dbReference>
<dbReference type="FunFam" id="4.10.410.10:FF:000020">
    <property type="entry name" value="Collagen, type VI, alpha 3"/>
    <property type="match status" value="1"/>
</dbReference>
<dbReference type="InterPro" id="IPR020901">
    <property type="entry name" value="Prtase_inh_Kunz-CS"/>
</dbReference>